<evidence type="ECO:0000313" key="1">
    <source>
        <dbReference type="EMBL" id="KKG32694.1"/>
    </source>
</evidence>
<dbReference type="EMBL" id="JJPL01000078">
    <property type="protein sequence ID" value="KKG64491.1"/>
    <property type="molecule type" value="Genomic_DNA"/>
</dbReference>
<protein>
    <submittedName>
        <fullName evidence="2">Uncharacterized protein</fullName>
    </submittedName>
</protein>
<organism evidence="2 4">
    <name type="scientific">Methanosarcina mazei</name>
    <name type="common">Methanosarcina frisia</name>
    <dbReference type="NCBI Taxonomy" id="2209"/>
    <lineage>
        <taxon>Archaea</taxon>
        <taxon>Methanobacteriati</taxon>
        <taxon>Methanobacteriota</taxon>
        <taxon>Stenosarchaea group</taxon>
        <taxon>Methanomicrobia</taxon>
        <taxon>Methanosarcinales</taxon>
        <taxon>Methanosarcinaceae</taxon>
        <taxon>Methanosarcina</taxon>
    </lineage>
</organism>
<proteinExistence type="predicted"/>
<evidence type="ECO:0000313" key="3">
    <source>
        <dbReference type="Proteomes" id="UP000034298"/>
    </source>
</evidence>
<evidence type="ECO:0000313" key="4">
    <source>
        <dbReference type="Proteomes" id="UP000034424"/>
    </source>
</evidence>
<dbReference type="Proteomes" id="UP000034424">
    <property type="component" value="Unassembled WGS sequence"/>
</dbReference>
<dbReference type="EMBL" id="JJPC01000116">
    <property type="protein sequence ID" value="KKG32694.1"/>
    <property type="molecule type" value="Genomic_DNA"/>
</dbReference>
<name>A0A0F8GJB9_METMZ</name>
<accession>A0A0F8GJB9</accession>
<evidence type="ECO:0000313" key="2">
    <source>
        <dbReference type="EMBL" id="KKG64491.1"/>
    </source>
</evidence>
<dbReference type="AlphaFoldDB" id="A0A0F8GJB9"/>
<reference evidence="3 4" key="1">
    <citation type="journal article" date="2015" name="ISME J.">
        <title>Genomic and phenotypic differentiation among Methanosarcina mazei populations from Columbia River sediment.</title>
        <authorList>
            <person name="Youngblut N.D."/>
            <person name="Wirth J.S."/>
            <person name="Henriksen J.R."/>
            <person name="Smith M."/>
            <person name="Simon H."/>
            <person name="Metcalf W.W."/>
            <person name="Whitaker R.J."/>
        </authorList>
    </citation>
    <scope>NUCLEOTIDE SEQUENCE [LARGE SCALE GENOMIC DNA]</scope>
    <source>
        <strain evidence="1 3">3.F.A.1B.1</strain>
        <strain evidence="2 4">3.F.T.2.1</strain>
    </source>
</reference>
<dbReference type="Proteomes" id="UP000034298">
    <property type="component" value="Unassembled WGS sequence"/>
</dbReference>
<dbReference type="PATRIC" id="fig|2209.62.peg.3338"/>
<sequence length="416" mass="48147">MTDLRNRYWGFELSGVEYKLIFEKENMGFVRFANKNKDIFYLDPSPFLNTVKPEIYVSENCPIPPAGKLIEAIVRETEDKYNLNKTIVEKILVKYVIDWKITDPNKLRTNLTIKDEFLNYVSAPIPRSIYNFEDLQNCLALSVISAPQLTEMEKGGINSVVLGESNMRSQWAAIKKIMSIVPNEFKRPTSRQYYKLLEDDSRPKPFNCCEVNLAYFNITNVPVHIPLPFEMKFNSVASYQENLENYLPLARAFMIDALLFQPEIPEVMQKKMEETIYDLISNITSNSLISHTPDIGSIIPKLTTSYARLDFKLNSTSNDLNEGKELWESLMGESETNNSSSRKLDTNKLLELTSDEETLYMDIINLKDIGIDLTFENIKKKTSIMEWKFEDTLEKLKIKGRIYYLSNDKIGLINFK</sequence>
<dbReference type="RefSeq" id="WP_048046168.1">
    <property type="nucleotide sequence ID" value="NZ_JJPC01000116.1"/>
</dbReference>
<comment type="caution">
    <text evidence="2">The sequence shown here is derived from an EMBL/GenBank/DDBJ whole genome shotgun (WGS) entry which is preliminary data.</text>
</comment>
<gene>
    <name evidence="1" type="ORF">DU30_15645</name>
    <name evidence="2" type="ORF">DU67_07440</name>
</gene>